<name>A0AAV9B1G9_ACOGR</name>
<comment type="caution">
    <text evidence="1">The sequence shown here is derived from an EMBL/GenBank/DDBJ whole genome shotgun (WGS) entry which is preliminary data.</text>
</comment>
<evidence type="ECO:0000313" key="1">
    <source>
        <dbReference type="EMBL" id="KAK1270523.1"/>
    </source>
</evidence>
<gene>
    <name evidence="1" type="ORF">QJS04_geneDACA004226</name>
</gene>
<evidence type="ECO:0008006" key="3">
    <source>
        <dbReference type="Google" id="ProtNLM"/>
    </source>
</evidence>
<reference evidence="1" key="2">
    <citation type="submission" date="2023-06" db="EMBL/GenBank/DDBJ databases">
        <authorList>
            <person name="Ma L."/>
            <person name="Liu K.-W."/>
            <person name="Li Z."/>
            <person name="Hsiao Y.-Y."/>
            <person name="Qi Y."/>
            <person name="Fu T."/>
            <person name="Tang G."/>
            <person name="Zhang D."/>
            <person name="Sun W.-H."/>
            <person name="Liu D.-K."/>
            <person name="Li Y."/>
            <person name="Chen G.-Z."/>
            <person name="Liu X.-D."/>
            <person name="Liao X.-Y."/>
            <person name="Jiang Y.-T."/>
            <person name="Yu X."/>
            <person name="Hao Y."/>
            <person name="Huang J."/>
            <person name="Zhao X.-W."/>
            <person name="Ke S."/>
            <person name="Chen Y.-Y."/>
            <person name="Wu W.-L."/>
            <person name="Hsu J.-L."/>
            <person name="Lin Y.-F."/>
            <person name="Huang M.-D."/>
            <person name="Li C.-Y."/>
            <person name="Huang L."/>
            <person name="Wang Z.-W."/>
            <person name="Zhao X."/>
            <person name="Zhong W.-Y."/>
            <person name="Peng D.-H."/>
            <person name="Ahmad S."/>
            <person name="Lan S."/>
            <person name="Zhang J.-S."/>
            <person name="Tsai W.-C."/>
            <person name="Van De Peer Y."/>
            <person name="Liu Z.-J."/>
        </authorList>
    </citation>
    <scope>NUCLEOTIDE SEQUENCE</scope>
    <source>
        <strain evidence="1">SCP</strain>
        <tissue evidence="1">Leaves</tissue>
    </source>
</reference>
<organism evidence="1 2">
    <name type="scientific">Acorus gramineus</name>
    <name type="common">Dwarf sweet flag</name>
    <dbReference type="NCBI Taxonomy" id="55184"/>
    <lineage>
        <taxon>Eukaryota</taxon>
        <taxon>Viridiplantae</taxon>
        <taxon>Streptophyta</taxon>
        <taxon>Embryophyta</taxon>
        <taxon>Tracheophyta</taxon>
        <taxon>Spermatophyta</taxon>
        <taxon>Magnoliopsida</taxon>
        <taxon>Liliopsida</taxon>
        <taxon>Acoraceae</taxon>
        <taxon>Acorus</taxon>
    </lineage>
</organism>
<evidence type="ECO:0000313" key="2">
    <source>
        <dbReference type="Proteomes" id="UP001179952"/>
    </source>
</evidence>
<accession>A0AAV9B1G9</accession>
<dbReference type="SUPFAM" id="SSF56219">
    <property type="entry name" value="DNase I-like"/>
    <property type="match status" value="1"/>
</dbReference>
<dbReference type="EMBL" id="JAUJYN010000005">
    <property type="protein sequence ID" value="KAK1270523.1"/>
    <property type="molecule type" value="Genomic_DNA"/>
</dbReference>
<dbReference type="Gene3D" id="3.60.10.10">
    <property type="entry name" value="Endonuclease/exonuclease/phosphatase"/>
    <property type="match status" value="1"/>
</dbReference>
<dbReference type="PANTHER" id="PTHR33710">
    <property type="entry name" value="BNAC02G09200D PROTEIN"/>
    <property type="match status" value="1"/>
</dbReference>
<dbReference type="InterPro" id="IPR036691">
    <property type="entry name" value="Endo/exonu/phosph_ase_sf"/>
</dbReference>
<protein>
    <recommendedName>
        <fullName evidence="3">Reverse transcriptase</fullName>
    </recommendedName>
</protein>
<proteinExistence type="predicted"/>
<dbReference type="Proteomes" id="UP001179952">
    <property type="component" value="Unassembled WGS sequence"/>
</dbReference>
<dbReference type="PANTHER" id="PTHR33710:SF71">
    <property type="entry name" value="ENDONUCLEASE_EXONUCLEASE_PHOSPHATASE DOMAIN-CONTAINING PROTEIN"/>
    <property type="match status" value="1"/>
</dbReference>
<dbReference type="AlphaFoldDB" id="A0AAV9B1G9"/>
<reference evidence="1" key="1">
    <citation type="journal article" date="2023" name="Nat. Commun.">
        <title>Diploid and tetraploid genomes of Acorus and the evolution of monocots.</title>
        <authorList>
            <person name="Ma L."/>
            <person name="Liu K.W."/>
            <person name="Li Z."/>
            <person name="Hsiao Y.Y."/>
            <person name="Qi Y."/>
            <person name="Fu T."/>
            <person name="Tang G.D."/>
            <person name="Zhang D."/>
            <person name="Sun W.H."/>
            <person name="Liu D.K."/>
            <person name="Li Y."/>
            <person name="Chen G.Z."/>
            <person name="Liu X.D."/>
            <person name="Liao X.Y."/>
            <person name="Jiang Y.T."/>
            <person name="Yu X."/>
            <person name="Hao Y."/>
            <person name="Huang J."/>
            <person name="Zhao X.W."/>
            <person name="Ke S."/>
            <person name="Chen Y.Y."/>
            <person name="Wu W.L."/>
            <person name="Hsu J.L."/>
            <person name="Lin Y.F."/>
            <person name="Huang M.D."/>
            <person name="Li C.Y."/>
            <person name="Huang L."/>
            <person name="Wang Z.W."/>
            <person name="Zhao X."/>
            <person name="Zhong W.Y."/>
            <person name="Peng D.H."/>
            <person name="Ahmad S."/>
            <person name="Lan S."/>
            <person name="Zhang J.S."/>
            <person name="Tsai W.C."/>
            <person name="Van de Peer Y."/>
            <person name="Liu Z.J."/>
        </authorList>
    </citation>
    <scope>NUCLEOTIDE SEQUENCE</scope>
    <source>
        <strain evidence="1">SCP</strain>
    </source>
</reference>
<sequence length="225" mass="25448">MLSTNSEIFLIAIYGSNSAAERLSLWHDLCSLAARTSSSPWIVGGDFNEVCYAHKKRGGRGAHTRRMLKFNNCISECFLQDLKAVGGLFSWSNNQVNRIACKLDRTLVNNQWKLEFLDSFVNFMAPSLSDHSMLLVTVKPNIISGPKPFKYFQCWEEHPGFSELVESAWRLSMAGSPISDWLKDSNTSRHILSCGIEMSMVLSITVFRSPNKYFASPNLNCWLIH</sequence>
<keyword evidence="2" id="KW-1185">Reference proteome</keyword>